<organism evidence="2 3">
    <name type="scientific">Agrocybe chaxingu</name>
    <dbReference type="NCBI Taxonomy" id="84603"/>
    <lineage>
        <taxon>Eukaryota</taxon>
        <taxon>Fungi</taxon>
        <taxon>Dikarya</taxon>
        <taxon>Basidiomycota</taxon>
        <taxon>Agaricomycotina</taxon>
        <taxon>Agaricomycetes</taxon>
        <taxon>Agaricomycetidae</taxon>
        <taxon>Agaricales</taxon>
        <taxon>Agaricineae</taxon>
        <taxon>Strophariaceae</taxon>
        <taxon>Agrocybe</taxon>
    </lineage>
</organism>
<comment type="caution">
    <text evidence="2">The sequence shown here is derived from an EMBL/GenBank/DDBJ whole genome shotgun (WGS) entry which is preliminary data.</text>
</comment>
<proteinExistence type="predicted"/>
<keyword evidence="3" id="KW-1185">Reference proteome</keyword>
<feature type="compositionally biased region" description="Low complexity" evidence="1">
    <location>
        <begin position="495"/>
        <end position="511"/>
    </location>
</feature>
<name>A0A9W8TGM3_9AGAR</name>
<dbReference type="EMBL" id="JANKHO010000012">
    <property type="protein sequence ID" value="KAJ3517716.1"/>
    <property type="molecule type" value="Genomic_DNA"/>
</dbReference>
<feature type="region of interest" description="Disordered" evidence="1">
    <location>
        <begin position="488"/>
        <end position="518"/>
    </location>
</feature>
<gene>
    <name evidence="2" type="ORF">NLJ89_g339</name>
</gene>
<evidence type="ECO:0000256" key="1">
    <source>
        <dbReference type="SAM" id="MobiDB-lite"/>
    </source>
</evidence>
<accession>A0A9W8TGM3</accession>
<dbReference type="OrthoDB" id="3270336at2759"/>
<evidence type="ECO:0000313" key="3">
    <source>
        <dbReference type="Proteomes" id="UP001148786"/>
    </source>
</evidence>
<dbReference type="Proteomes" id="UP001148786">
    <property type="component" value="Unassembled WGS sequence"/>
</dbReference>
<evidence type="ECO:0000313" key="2">
    <source>
        <dbReference type="EMBL" id="KAJ3517716.1"/>
    </source>
</evidence>
<sequence length="887" mass="100992">MLPSFSFDWANSHAVVVDGTIYYSPNCTRPVVIGAQEDAFYSPFKNDKRLEIAKFRQPVWWTYIWGWMAFVPLSPSFISVPFEPLCWTPHIDRCTVSCKGGEGEGYETCYRMRQEEAQTWMQCETRLVRCADAIRMHYKVYGTTPPKPSSFGFDRAHKTHGIARRLVTVARDWFIIWMGFLSYLIAQSRANPFNWPDRKQKDWGQKGALPKWYMVLRQEGFPEDWLSGLLTSDVCDFSRRTPRAGIVVDWTLMQRFLRVNFVTEELDKAAVQVLKLRRASSAVFDFVMDMYAKDIENSNDVNTNDASDRAVLSKGLREIVDAARERQRLEASDAASLPFQTMINRDDSTSGDLCGDWQHFLDQRAARQTELIEHGGRNFRNWIKQREENPPRQNTNIFTWSRIVSSGGKEIFMRTRVEKRRHDNVFNEYTPAQCRYNALENEWDLFEEFALEVKSKNGQDYAGYEHSDSEDDGFDPFEGYEHLYVSEDQNVSPTSPDGIPPSGASPGASPASPEPDEVAVPMDAETNLLVSLRLMYGFNPSPTAQTPHPQAPNLRSWSDVLGVIGTKSEPDVSDRDKVLICEFISCLIDSSSGLPAPSDDLNATSDQPLATSFALDTVEHISEDLYVFKLPPSPSCKWVIGVDRPTTVLYICRLVASAPNTHTVLTIAYHLLEHHIPFRTLLLQASSEPEQLNLPYADNANRFNKHQFTTADFDSAMLECRALLGRPQGRAAILRGGIVGRIAREFGSKESGLQGPSIEVTVHHSGYFVPSKHDGYFYWDDDLTGEEIACLCGTYCLYTGRGEQTTTVSWFPPPDVWDKQGYGWPGWTETNEEFFQQWIADIRKGNAKPLSCQNWWRKVHSIKNTRSMLKNNRERAKAYVELNIHAM</sequence>
<reference evidence="2" key="1">
    <citation type="submission" date="2022-07" db="EMBL/GenBank/DDBJ databases">
        <title>Genome Sequence of Agrocybe chaxingu.</title>
        <authorList>
            <person name="Buettner E."/>
        </authorList>
    </citation>
    <scope>NUCLEOTIDE SEQUENCE</scope>
    <source>
        <strain evidence="2">MP-N11</strain>
    </source>
</reference>
<dbReference type="AlphaFoldDB" id="A0A9W8TGM3"/>
<protein>
    <submittedName>
        <fullName evidence="2">Uncharacterized protein</fullName>
    </submittedName>
</protein>